<keyword evidence="7" id="KW-0472">Membrane</keyword>
<keyword evidence="4" id="KW-0812">Transmembrane</keyword>
<dbReference type="OrthoDB" id="1915311at2"/>
<protein>
    <submittedName>
        <fullName evidence="8">Exosortase family protein XrtG</fullName>
    </submittedName>
</protein>
<dbReference type="InterPro" id="IPR017541">
    <property type="entry name" value="Exosort-XrtG"/>
</dbReference>
<dbReference type="NCBIfam" id="TIGR04178">
    <property type="entry name" value="exo_archaeo"/>
    <property type="match status" value="1"/>
</dbReference>
<comment type="subcellular location">
    <subcellularLocation>
        <location evidence="1">Cell membrane</location>
        <topology evidence="1">Multi-pass membrane protein</topology>
    </subcellularLocation>
</comment>
<keyword evidence="6" id="KW-1133">Transmembrane helix</keyword>
<accession>A0A4Q0VHX8</accession>
<keyword evidence="9" id="KW-1185">Reference proteome</keyword>
<dbReference type="GO" id="GO:0006508">
    <property type="term" value="P:proteolysis"/>
    <property type="evidence" value="ECO:0007669"/>
    <property type="project" value="UniProtKB-KW"/>
</dbReference>
<evidence type="ECO:0000256" key="7">
    <source>
        <dbReference type="ARBA" id="ARBA00023136"/>
    </source>
</evidence>
<dbReference type="Proteomes" id="UP000290602">
    <property type="component" value="Unassembled WGS sequence"/>
</dbReference>
<evidence type="ECO:0000256" key="3">
    <source>
        <dbReference type="ARBA" id="ARBA00022670"/>
    </source>
</evidence>
<dbReference type="AlphaFoldDB" id="A0A4Q0VHX8"/>
<dbReference type="GO" id="GO:0008233">
    <property type="term" value="F:peptidase activity"/>
    <property type="evidence" value="ECO:0007669"/>
    <property type="project" value="UniProtKB-KW"/>
</dbReference>
<sequence>MSIYLILGFLIWLYLISVLKRAQVPAFYFIVGSAGLFFILIALSDPYWVWFFTHAVINGVRWVGTVTGMCTIMSHYGLVSINNPFNPLTMTIDYECSGIIETTAFVSLVAFFPLFNHHERVFFGLLGLLWIYLANVLRLAIVIVLVHFSGGQIFFFAHAILGRLVFYILVIVLYYNVFTYSQISRNFYAACVATLRRWQVNLHWGREKS</sequence>
<evidence type="ECO:0000256" key="1">
    <source>
        <dbReference type="ARBA" id="ARBA00004651"/>
    </source>
</evidence>
<comment type="caution">
    <text evidence="8">The sequence shown here is derived from an EMBL/GenBank/DDBJ whole genome shotgun (WGS) entry which is preliminary data.</text>
</comment>
<dbReference type="EMBL" id="QXIL01000007">
    <property type="protein sequence ID" value="RXI78942.1"/>
    <property type="molecule type" value="Genomic_DNA"/>
</dbReference>
<reference evidence="8 9" key="1">
    <citation type="submission" date="2018-08" db="EMBL/GenBank/DDBJ databases">
        <title>Lactobacillus suantsai sp. nov., isolated from traditional fermented suan-tsai in Taiwan.</title>
        <authorList>
            <person name="Huang C.-H."/>
        </authorList>
    </citation>
    <scope>NUCLEOTIDE SEQUENCE [LARGE SCALE GENOMIC DNA]</scope>
    <source>
        <strain evidence="8 9">BCRC 12945</strain>
    </source>
</reference>
<keyword evidence="5" id="KW-0378">Hydrolase</keyword>
<evidence type="ECO:0000256" key="6">
    <source>
        <dbReference type="ARBA" id="ARBA00022989"/>
    </source>
</evidence>
<evidence type="ECO:0000256" key="5">
    <source>
        <dbReference type="ARBA" id="ARBA00022801"/>
    </source>
</evidence>
<dbReference type="InterPro" id="IPR026392">
    <property type="entry name" value="Exo/Archaeosortase_dom"/>
</dbReference>
<evidence type="ECO:0000313" key="9">
    <source>
        <dbReference type="Proteomes" id="UP000290602"/>
    </source>
</evidence>
<dbReference type="GO" id="GO:0005886">
    <property type="term" value="C:plasma membrane"/>
    <property type="evidence" value="ECO:0007669"/>
    <property type="project" value="UniProtKB-SubCell"/>
</dbReference>
<proteinExistence type="predicted"/>
<dbReference type="NCBIfam" id="TIGR03110">
    <property type="entry name" value="exosort_Gpos"/>
    <property type="match status" value="1"/>
</dbReference>
<evidence type="ECO:0000256" key="4">
    <source>
        <dbReference type="ARBA" id="ARBA00022692"/>
    </source>
</evidence>
<evidence type="ECO:0000256" key="2">
    <source>
        <dbReference type="ARBA" id="ARBA00022475"/>
    </source>
</evidence>
<keyword evidence="3" id="KW-0645">Protease</keyword>
<evidence type="ECO:0000313" key="8">
    <source>
        <dbReference type="EMBL" id="RXI78942.1"/>
    </source>
</evidence>
<name>A0A4Q0VHX8_9LACO</name>
<organism evidence="8 9">
    <name type="scientific">Levilactobacillus suantsaii</name>
    <dbReference type="NCBI Taxonomy" id="2292255"/>
    <lineage>
        <taxon>Bacteria</taxon>
        <taxon>Bacillati</taxon>
        <taxon>Bacillota</taxon>
        <taxon>Bacilli</taxon>
        <taxon>Lactobacillales</taxon>
        <taxon>Lactobacillaceae</taxon>
        <taxon>Levilactobacillus</taxon>
    </lineage>
</organism>
<keyword evidence="2" id="KW-1003">Cell membrane</keyword>
<dbReference type="RefSeq" id="WP_129032283.1">
    <property type="nucleotide sequence ID" value="NZ_CP059603.1"/>
</dbReference>
<gene>
    <name evidence="8" type="primary">xrtG</name>
    <name evidence="8" type="ORF">DXH47_05375</name>
</gene>